<dbReference type="GO" id="GO:0004190">
    <property type="term" value="F:aspartic-type endopeptidase activity"/>
    <property type="evidence" value="ECO:0007669"/>
    <property type="project" value="UniProtKB-UniRule"/>
</dbReference>
<keyword evidence="8 9" id="KW-0472">Membrane</keyword>
<feature type="transmembrane region" description="Helical" evidence="9">
    <location>
        <begin position="147"/>
        <end position="171"/>
    </location>
</feature>
<dbReference type="GO" id="GO:0006508">
    <property type="term" value="P:proteolysis"/>
    <property type="evidence" value="ECO:0007669"/>
    <property type="project" value="UniProtKB-KW"/>
</dbReference>
<comment type="function">
    <text evidence="9 10">This protein specifically catalyzes the removal of signal peptides from prolipoproteins.</text>
</comment>
<dbReference type="PROSITE" id="PS00855">
    <property type="entry name" value="SPASE_II"/>
    <property type="match status" value="1"/>
</dbReference>
<protein>
    <recommendedName>
        <fullName evidence="9">Lipoprotein signal peptidase</fullName>
        <ecNumber evidence="9">3.4.23.36</ecNumber>
    </recommendedName>
    <alternativeName>
        <fullName evidence="9">Prolipoprotein signal peptidase</fullName>
    </alternativeName>
    <alternativeName>
        <fullName evidence="9">Signal peptidase II</fullName>
        <shortName evidence="9">SPase II</shortName>
    </alternativeName>
</protein>
<proteinExistence type="inferred from homology"/>
<evidence type="ECO:0000256" key="6">
    <source>
        <dbReference type="ARBA" id="ARBA00022801"/>
    </source>
</evidence>
<keyword evidence="5 9" id="KW-0064">Aspartyl protease</keyword>
<evidence type="ECO:0000256" key="7">
    <source>
        <dbReference type="ARBA" id="ARBA00022989"/>
    </source>
</evidence>
<evidence type="ECO:0000313" key="13">
    <source>
        <dbReference type="Proteomes" id="UP000264071"/>
    </source>
</evidence>
<dbReference type="Proteomes" id="UP000264071">
    <property type="component" value="Unassembled WGS sequence"/>
</dbReference>
<accession>A0A3D4V6F3</accession>
<feature type="transmembrane region" description="Helical" evidence="9">
    <location>
        <begin position="20"/>
        <end position="40"/>
    </location>
</feature>
<evidence type="ECO:0000256" key="9">
    <source>
        <dbReference type="HAMAP-Rule" id="MF_00161"/>
    </source>
</evidence>
<dbReference type="PANTHER" id="PTHR33695:SF1">
    <property type="entry name" value="LIPOPROTEIN SIGNAL PEPTIDASE"/>
    <property type="match status" value="1"/>
</dbReference>
<keyword evidence="7 9" id="KW-1133">Transmembrane helix</keyword>
<dbReference type="PRINTS" id="PR00781">
    <property type="entry name" value="LIPOSIGPTASE"/>
</dbReference>
<dbReference type="NCBIfam" id="TIGR00077">
    <property type="entry name" value="lspA"/>
    <property type="match status" value="1"/>
</dbReference>
<feature type="active site" evidence="9">
    <location>
        <position position="138"/>
    </location>
</feature>
<dbReference type="EMBL" id="DPIY01000004">
    <property type="protein sequence ID" value="HCT56228.1"/>
    <property type="molecule type" value="Genomic_DNA"/>
</dbReference>
<dbReference type="PANTHER" id="PTHR33695">
    <property type="entry name" value="LIPOPROTEIN SIGNAL PEPTIDASE"/>
    <property type="match status" value="1"/>
</dbReference>
<feature type="transmembrane region" description="Helical" evidence="9">
    <location>
        <begin position="84"/>
        <end position="102"/>
    </location>
</feature>
<keyword evidence="2 9" id="KW-1003">Cell membrane</keyword>
<gene>
    <name evidence="9 12" type="primary">lspA</name>
    <name evidence="12" type="ORF">DGD08_03340</name>
</gene>
<comment type="catalytic activity">
    <reaction evidence="9 10">
        <text>Release of signal peptides from bacterial membrane prolipoproteins. Hydrolyzes -Xaa-Yaa-Zaa-|-(S,diacylglyceryl)Cys-, in which Xaa is hydrophobic (preferably Leu), and Yaa (Ala or Ser) and Zaa (Gly or Ala) have small, neutral side chains.</text>
        <dbReference type="EC" id="3.4.23.36"/>
    </reaction>
</comment>
<evidence type="ECO:0000256" key="5">
    <source>
        <dbReference type="ARBA" id="ARBA00022750"/>
    </source>
</evidence>
<feature type="transmembrane region" description="Helical" evidence="9">
    <location>
        <begin position="109"/>
        <end position="127"/>
    </location>
</feature>
<reference evidence="12 13" key="1">
    <citation type="journal article" date="2018" name="Nat. Biotechnol.">
        <title>A standardized bacterial taxonomy based on genome phylogeny substantially revises the tree of life.</title>
        <authorList>
            <person name="Parks D.H."/>
            <person name="Chuvochina M."/>
            <person name="Waite D.W."/>
            <person name="Rinke C."/>
            <person name="Skarshewski A."/>
            <person name="Chaumeil P.A."/>
            <person name="Hugenholtz P."/>
        </authorList>
    </citation>
    <scope>NUCLEOTIDE SEQUENCE [LARGE SCALE GENOMIC DNA]</scope>
    <source>
        <strain evidence="12">UBA8844</strain>
    </source>
</reference>
<dbReference type="AlphaFoldDB" id="A0A3D4V6F3"/>
<dbReference type="InterPro" id="IPR001872">
    <property type="entry name" value="Peptidase_A8"/>
</dbReference>
<feature type="active site" evidence="9">
    <location>
        <position position="156"/>
    </location>
</feature>
<evidence type="ECO:0000256" key="11">
    <source>
        <dbReference type="RuleBase" id="RU004181"/>
    </source>
</evidence>
<dbReference type="GO" id="GO:0005886">
    <property type="term" value="C:plasma membrane"/>
    <property type="evidence" value="ECO:0007669"/>
    <property type="project" value="UniProtKB-SubCell"/>
</dbReference>
<dbReference type="EC" id="3.4.23.36" evidence="9"/>
<organism evidence="12 13">
    <name type="scientific">Gemmatimonas aurantiaca</name>
    <dbReference type="NCBI Taxonomy" id="173480"/>
    <lineage>
        <taxon>Bacteria</taxon>
        <taxon>Pseudomonadati</taxon>
        <taxon>Gemmatimonadota</taxon>
        <taxon>Gemmatimonadia</taxon>
        <taxon>Gemmatimonadales</taxon>
        <taxon>Gemmatimonadaceae</taxon>
        <taxon>Gemmatimonas</taxon>
    </lineage>
</organism>
<name>A0A3D4V6F3_9BACT</name>
<dbReference type="Pfam" id="PF01252">
    <property type="entry name" value="Peptidase_A8"/>
    <property type="match status" value="1"/>
</dbReference>
<dbReference type="UniPathway" id="UPA00665"/>
<evidence type="ECO:0000256" key="8">
    <source>
        <dbReference type="ARBA" id="ARBA00023136"/>
    </source>
</evidence>
<sequence length="185" mass="19688">MKPNPRAAAATATLSDAPPAAATMTFWVIVLVVVVIDFITKSLAVEHLTPRHIPHRIIGDVVRFTLAYNPGAAFGMHLGPGSRWIFATLAVVIVSVLLKATAELTRLSKLAAIGVPIVVGGAIGNLVDRIRMREGVVDFIDIGIGNTRFWTFNVADSAVTIGAVCLILALWEQDKLQQAAARDAA</sequence>
<evidence type="ECO:0000256" key="3">
    <source>
        <dbReference type="ARBA" id="ARBA00022670"/>
    </source>
</evidence>
<evidence type="ECO:0000313" key="12">
    <source>
        <dbReference type="EMBL" id="HCT56228.1"/>
    </source>
</evidence>
<keyword evidence="6 9" id="KW-0378">Hydrolase</keyword>
<comment type="subcellular location">
    <subcellularLocation>
        <location evidence="9">Cell membrane</location>
        <topology evidence="9">Multi-pass membrane protein</topology>
    </subcellularLocation>
</comment>
<comment type="caution">
    <text evidence="12">The sequence shown here is derived from an EMBL/GenBank/DDBJ whole genome shotgun (WGS) entry which is preliminary data.</text>
</comment>
<evidence type="ECO:0000256" key="10">
    <source>
        <dbReference type="RuleBase" id="RU000594"/>
    </source>
</evidence>
<keyword evidence="4 9" id="KW-0812">Transmembrane</keyword>
<dbReference type="HAMAP" id="MF_00161">
    <property type="entry name" value="LspA"/>
    <property type="match status" value="1"/>
</dbReference>
<comment type="similarity">
    <text evidence="1 9 11">Belongs to the peptidase A8 family.</text>
</comment>
<keyword evidence="3 9" id="KW-0645">Protease</keyword>
<evidence type="ECO:0000256" key="1">
    <source>
        <dbReference type="ARBA" id="ARBA00006139"/>
    </source>
</evidence>
<comment type="pathway">
    <text evidence="9">Protein modification; lipoprotein biosynthesis (signal peptide cleavage).</text>
</comment>
<evidence type="ECO:0000256" key="2">
    <source>
        <dbReference type="ARBA" id="ARBA00022475"/>
    </source>
</evidence>
<evidence type="ECO:0000256" key="4">
    <source>
        <dbReference type="ARBA" id="ARBA00022692"/>
    </source>
</evidence>